<evidence type="ECO:0000259" key="2">
    <source>
        <dbReference type="Pfam" id="PF13556"/>
    </source>
</evidence>
<feature type="domain" description="PucR C-terminal helix-turn-helix" evidence="2">
    <location>
        <begin position="293"/>
        <end position="350"/>
    </location>
</feature>
<dbReference type="RefSeq" id="WP_156566051.1">
    <property type="nucleotide sequence ID" value="NZ_CACRTZ010000014.1"/>
</dbReference>
<accession>A0A6N3DUP4</accession>
<gene>
    <name evidence="3" type="primary">cdaR_2</name>
    <name evidence="3" type="ORF">EMLFYP7_02017</name>
</gene>
<reference evidence="3" key="1">
    <citation type="submission" date="2019-11" db="EMBL/GenBank/DDBJ databases">
        <authorList>
            <person name="Feng L."/>
        </authorList>
    </citation>
    <scope>NUCLEOTIDE SEQUENCE</scope>
    <source>
        <strain evidence="3">EMassiliensisLFYP7</strain>
    </source>
</reference>
<dbReference type="Gene3D" id="1.10.10.2840">
    <property type="entry name" value="PucR C-terminal helix-turn-helix domain"/>
    <property type="match status" value="1"/>
</dbReference>
<evidence type="ECO:0000259" key="1">
    <source>
        <dbReference type="Pfam" id="PF05651"/>
    </source>
</evidence>
<proteinExistence type="predicted"/>
<protein>
    <submittedName>
        <fullName evidence="3">Carbohydrate diacid regulator</fullName>
    </submittedName>
</protein>
<dbReference type="InterPro" id="IPR025736">
    <property type="entry name" value="PucR_C-HTH_dom"/>
</dbReference>
<dbReference type="PANTHER" id="PTHR33744">
    <property type="entry name" value="CARBOHYDRATE DIACID REGULATOR"/>
    <property type="match status" value="1"/>
</dbReference>
<dbReference type="AlphaFoldDB" id="A0A6N3DUP4"/>
<dbReference type="Pfam" id="PF05651">
    <property type="entry name" value="Diacid_rec"/>
    <property type="match status" value="1"/>
</dbReference>
<dbReference type="InterPro" id="IPR008599">
    <property type="entry name" value="Diacid_rec"/>
</dbReference>
<dbReference type="InterPro" id="IPR042070">
    <property type="entry name" value="PucR_C-HTH_sf"/>
</dbReference>
<feature type="domain" description="Putative sugar diacid recognition" evidence="1">
    <location>
        <begin position="51"/>
        <end position="101"/>
    </location>
</feature>
<name>A0A6N3DUP4_9ENTR</name>
<evidence type="ECO:0000313" key="3">
    <source>
        <dbReference type="EMBL" id="VYU33106.1"/>
    </source>
</evidence>
<dbReference type="EMBL" id="CACRTZ010000014">
    <property type="protein sequence ID" value="VYU33106.1"/>
    <property type="molecule type" value="Genomic_DNA"/>
</dbReference>
<sequence>MNHQQIDTHIAKELVERARRFVNADISIVNTEGKIVYSNVAERIGDTDDNKTAINIPLRVDDAIIGAIGVSGRSREVRSLAMLIGSMAELSFREAQRSRQDGSTLARESVICRKLISRQPLLTDEREYLQSMTMSSDFFTGFIAIRLHVRKNGGGKVADALAQLKKTLKEKVPSSLITETGTDTLALLTNLKSQKKTLQNAISAWREWEHRFIVRTASGRESSDASPEALFHSWRSAVSTLQLAAEACPKELDYEYRQFMLPIMIRNMDASTEIDDIVSPLNKIIQQDKNGALLKTLDGWFRCNNRPLETASFLHIHRNTLEYRLNLIEKYSNMDLTKIGDRFSLYIALERYKANQSAGSSL</sequence>
<dbReference type="Pfam" id="PF13556">
    <property type="entry name" value="HTH_30"/>
    <property type="match status" value="1"/>
</dbReference>
<organism evidence="3">
    <name type="scientific">Phytobacter massiliensis</name>
    <dbReference type="NCBI Taxonomy" id="1485952"/>
    <lineage>
        <taxon>Bacteria</taxon>
        <taxon>Pseudomonadati</taxon>
        <taxon>Pseudomonadota</taxon>
        <taxon>Gammaproteobacteria</taxon>
        <taxon>Enterobacterales</taxon>
        <taxon>Enterobacteriaceae</taxon>
        <taxon>Phytobacter</taxon>
    </lineage>
</organism>
<dbReference type="PANTHER" id="PTHR33744:SF15">
    <property type="entry name" value="CARBOHYDRATE DIACID REGULATOR"/>
    <property type="match status" value="1"/>
</dbReference>
<dbReference type="InterPro" id="IPR051448">
    <property type="entry name" value="CdaR-like_regulators"/>
</dbReference>